<dbReference type="AlphaFoldDB" id="A0A3N9U4F1"/>
<evidence type="ECO:0000256" key="2">
    <source>
        <dbReference type="ARBA" id="ARBA00007375"/>
    </source>
</evidence>
<dbReference type="Proteomes" id="UP000274033">
    <property type="component" value="Unassembled WGS sequence"/>
</dbReference>
<feature type="transmembrane region" description="Helical" evidence="6">
    <location>
        <begin position="32"/>
        <end position="63"/>
    </location>
</feature>
<feature type="transmembrane region" description="Helical" evidence="6">
    <location>
        <begin position="104"/>
        <end position="124"/>
    </location>
</feature>
<evidence type="ECO:0000256" key="1">
    <source>
        <dbReference type="ARBA" id="ARBA00004141"/>
    </source>
</evidence>
<keyword evidence="3 6" id="KW-0812">Transmembrane</keyword>
<dbReference type="InterPro" id="IPR012506">
    <property type="entry name" value="TMEM86B-like"/>
</dbReference>
<evidence type="ECO:0000256" key="5">
    <source>
        <dbReference type="ARBA" id="ARBA00023136"/>
    </source>
</evidence>
<dbReference type="PANTHER" id="PTHR31885:SF6">
    <property type="entry name" value="GH04784P"/>
    <property type="match status" value="1"/>
</dbReference>
<reference evidence="7 8" key="1">
    <citation type="journal article" date="2013" name="J. Microbiol.">
        <title>Lysinibacillus chungkukjangi sp. nov., isolated from Chungkukjang, Korean fermented soybean food.</title>
        <authorList>
            <person name="Kim S.J."/>
            <person name="Jang Y.H."/>
            <person name="Hamada M."/>
            <person name="Ahn J.H."/>
            <person name="Weon H.Y."/>
            <person name="Suzuki K."/>
            <person name="Whang K.S."/>
            <person name="Kwon S.W."/>
        </authorList>
    </citation>
    <scope>NUCLEOTIDE SEQUENCE [LARGE SCALE GENOMIC DNA]</scope>
    <source>
        <strain evidence="7 8">MCCC 1A12701</strain>
    </source>
</reference>
<evidence type="ECO:0000256" key="3">
    <source>
        <dbReference type="ARBA" id="ARBA00022692"/>
    </source>
</evidence>
<name>A0A3N9U4F1_9BACI</name>
<organism evidence="7 8">
    <name type="scientific">Lysinibacillus composti</name>
    <dbReference type="NCBI Taxonomy" id="720633"/>
    <lineage>
        <taxon>Bacteria</taxon>
        <taxon>Bacillati</taxon>
        <taxon>Bacillota</taxon>
        <taxon>Bacilli</taxon>
        <taxon>Bacillales</taxon>
        <taxon>Bacillaceae</taxon>
        <taxon>Lysinibacillus</taxon>
    </lineage>
</organism>
<evidence type="ECO:0000313" key="8">
    <source>
        <dbReference type="Proteomes" id="UP000274033"/>
    </source>
</evidence>
<dbReference type="PANTHER" id="PTHR31885">
    <property type="entry name" value="GH04784P"/>
    <property type="match status" value="1"/>
</dbReference>
<evidence type="ECO:0000313" key="7">
    <source>
        <dbReference type="EMBL" id="RQW71517.1"/>
    </source>
</evidence>
<keyword evidence="5 6" id="KW-0472">Membrane</keyword>
<keyword evidence="8" id="KW-1185">Reference proteome</keyword>
<protein>
    <submittedName>
        <fullName evidence="7">Lysoplasmalogenase</fullName>
    </submittedName>
</protein>
<keyword evidence="4 6" id="KW-1133">Transmembrane helix</keyword>
<sequence>MKMVYKLIPMFLIIILAIISKAKNARDYKFNIIIALIFCAIGDFTLQWFTIGLICFLIGHVFFIRAFLTTQESKVPSFIQTALFIFGTIMITWIGSSVFNSEGLLLTIAVTVYILVILTMGMTAFRTNSNFATAGAILFIVSDSILALNKFALDLTYSHEIIMTSYYLAQLFLAMSIANYSNIRRK</sequence>
<comment type="similarity">
    <text evidence="2">Belongs to the TMEM86 family.</text>
</comment>
<dbReference type="GO" id="GO:0016787">
    <property type="term" value="F:hydrolase activity"/>
    <property type="evidence" value="ECO:0007669"/>
    <property type="project" value="TreeGrafter"/>
</dbReference>
<proteinExistence type="inferred from homology"/>
<comment type="caution">
    <text evidence="7">The sequence shown here is derived from an EMBL/GenBank/DDBJ whole genome shotgun (WGS) entry which is preliminary data.</text>
</comment>
<evidence type="ECO:0000256" key="6">
    <source>
        <dbReference type="SAM" id="Phobius"/>
    </source>
</evidence>
<dbReference type="Pfam" id="PF07947">
    <property type="entry name" value="YhhN"/>
    <property type="match status" value="1"/>
</dbReference>
<dbReference type="GO" id="GO:0016020">
    <property type="term" value="C:membrane"/>
    <property type="evidence" value="ECO:0007669"/>
    <property type="project" value="UniProtKB-SubCell"/>
</dbReference>
<feature type="transmembrane region" description="Helical" evidence="6">
    <location>
        <begin position="75"/>
        <end position="98"/>
    </location>
</feature>
<gene>
    <name evidence="7" type="ORF">EBB45_19385</name>
</gene>
<dbReference type="EMBL" id="RRCT01000034">
    <property type="protein sequence ID" value="RQW71517.1"/>
    <property type="molecule type" value="Genomic_DNA"/>
</dbReference>
<evidence type="ECO:0000256" key="4">
    <source>
        <dbReference type="ARBA" id="ARBA00022989"/>
    </source>
</evidence>
<dbReference type="OrthoDB" id="5592477at2"/>
<accession>A0A3N9U4F1</accession>
<feature type="transmembrane region" description="Helical" evidence="6">
    <location>
        <begin position="161"/>
        <end position="180"/>
    </location>
</feature>
<comment type="subcellular location">
    <subcellularLocation>
        <location evidence="1">Membrane</location>
        <topology evidence="1">Multi-pass membrane protein</topology>
    </subcellularLocation>
</comment>